<evidence type="ECO:0000256" key="4">
    <source>
        <dbReference type="ARBA" id="ARBA00022777"/>
    </source>
</evidence>
<proteinExistence type="predicted"/>
<gene>
    <name evidence="7" type="ORF">TPC1_12400</name>
</gene>
<keyword evidence="3" id="KW-0547">Nucleotide-binding</keyword>
<dbReference type="InterPro" id="IPR000719">
    <property type="entry name" value="Prot_kinase_dom"/>
</dbReference>
<keyword evidence="1" id="KW-0723">Serine/threonine-protein kinase</keyword>
<dbReference type="InterPro" id="IPR008271">
    <property type="entry name" value="Ser/Thr_kinase_AS"/>
</dbReference>
<dbReference type="InterPro" id="IPR050494">
    <property type="entry name" value="Ser_Thr_dual-spec_kinase"/>
</dbReference>
<dbReference type="PROSITE" id="PS00108">
    <property type="entry name" value="PROTEIN_KINASE_ST"/>
    <property type="match status" value="1"/>
</dbReference>
<reference evidence="7" key="1">
    <citation type="submission" date="2015-07" db="EMBL/GenBank/DDBJ databases">
        <title>Adaptation to a free-living lifestyle via gene acquisitions in the diplomonad Trepomonas sp. PC1.</title>
        <authorList>
            <person name="Xu F."/>
            <person name="Jerlstrom-Hultqvist J."/>
            <person name="Kolisko M."/>
            <person name="Simpson A.G.B."/>
            <person name="Roger A.J."/>
            <person name="Svard S.G."/>
            <person name="Andersson J.O."/>
        </authorList>
    </citation>
    <scope>NUCLEOTIDE SEQUENCE</scope>
    <source>
        <strain evidence="7">PC1</strain>
    </source>
</reference>
<evidence type="ECO:0000256" key="5">
    <source>
        <dbReference type="ARBA" id="ARBA00022840"/>
    </source>
</evidence>
<dbReference type="Gene3D" id="1.10.510.10">
    <property type="entry name" value="Transferase(Phosphotransferase) domain 1"/>
    <property type="match status" value="1"/>
</dbReference>
<feature type="domain" description="Protein kinase" evidence="6">
    <location>
        <begin position="40"/>
        <end position="370"/>
    </location>
</feature>
<dbReference type="PANTHER" id="PTHR24058:SF28">
    <property type="entry name" value="SERINE_THREONINE-PROTEIN KINASE MINIBRAIN"/>
    <property type="match status" value="1"/>
</dbReference>
<dbReference type="GO" id="GO:0005524">
    <property type="term" value="F:ATP binding"/>
    <property type="evidence" value="ECO:0007669"/>
    <property type="project" value="UniProtKB-KW"/>
</dbReference>
<organism evidence="7">
    <name type="scientific">Trepomonas sp. PC1</name>
    <dbReference type="NCBI Taxonomy" id="1076344"/>
    <lineage>
        <taxon>Eukaryota</taxon>
        <taxon>Metamonada</taxon>
        <taxon>Diplomonadida</taxon>
        <taxon>Hexamitidae</taxon>
        <taxon>Hexamitinae</taxon>
        <taxon>Trepomonas</taxon>
    </lineage>
</organism>
<keyword evidence="4 7" id="KW-0418">Kinase</keyword>
<dbReference type="Gene3D" id="3.30.200.20">
    <property type="entry name" value="Phosphorylase Kinase, domain 1"/>
    <property type="match status" value="1"/>
</dbReference>
<keyword evidence="5" id="KW-0067">ATP-binding</keyword>
<sequence>LMLTLNIQNLYDQTKNSDSAKQVDENGYYIITKQTELNSHTILNEIAVGGFGKLYMALWQKQKVALKVSRPQIAHVNQMKKELFHHQQIQKAYPDMTVAVLDSFEHENLFCFSMELYDLNLSSQRKLTQGAGFSLPTIRRMTRKFATWLINLESLNLIHSDIKPQNMVLIENDLNTLKLIDFGSVITSEELAQQDFVGTLFYRPPEVNLELQFDSKVDAWSIGVILLEMHIFNYAFPAKSPQTLLKLQISMMGMPPKQMVMVDGEIRQQVRKFFQLPTEEHWNKYSEQLTMIGLQKDSYAYLTEECIKSEQHMNKYNKKLNLMMVNRHWIQKNGNNEKDYEQFFELLQNVITWDKDKRWSGKQIMESRFCQCE</sequence>
<dbReference type="EMBL" id="GDID01001792">
    <property type="protein sequence ID" value="JAP94814.1"/>
    <property type="molecule type" value="Transcribed_RNA"/>
</dbReference>
<dbReference type="PROSITE" id="PS50011">
    <property type="entry name" value="PROTEIN_KINASE_DOM"/>
    <property type="match status" value="1"/>
</dbReference>
<evidence type="ECO:0000313" key="7">
    <source>
        <dbReference type="EMBL" id="JAP94814.1"/>
    </source>
</evidence>
<dbReference type="PANTHER" id="PTHR24058">
    <property type="entry name" value="DUAL SPECIFICITY PROTEIN KINASE"/>
    <property type="match status" value="1"/>
</dbReference>
<dbReference type="SMART" id="SM00220">
    <property type="entry name" value="S_TKc"/>
    <property type="match status" value="1"/>
</dbReference>
<feature type="non-terminal residue" evidence="7">
    <location>
        <position position="1"/>
    </location>
</feature>
<evidence type="ECO:0000256" key="3">
    <source>
        <dbReference type="ARBA" id="ARBA00022741"/>
    </source>
</evidence>
<protein>
    <submittedName>
        <fullName evidence="7">Kinase, CMGC DYRK</fullName>
    </submittedName>
</protein>
<evidence type="ECO:0000256" key="1">
    <source>
        <dbReference type="ARBA" id="ARBA00022527"/>
    </source>
</evidence>
<keyword evidence="2" id="KW-0808">Transferase</keyword>
<dbReference type="GO" id="GO:0004674">
    <property type="term" value="F:protein serine/threonine kinase activity"/>
    <property type="evidence" value="ECO:0007669"/>
    <property type="project" value="UniProtKB-KW"/>
</dbReference>
<accession>A0A146KFZ3</accession>
<name>A0A146KFZ3_9EUKA</name>
<dbReference type="SUPFAM" id="SSF56112">
    <property type="entry name" value="Protein kinase-like (PK-like)"/>
    <property type="match status" value="1"/>
</dbReference>
<evidence type="ECO:0000259" key="6">
    <source>
        <dbReference type="PROSITE" id="PS50011"/>
    </source>
</evidence>
<dbReference type="Pfam" id="PF00069">
    <property type="entry name" value="Pkinase"/>
    <property type="match status" value="1"/>
</dbReference>
<dbReference type="InterPro" id="IPR011009">
    <property type="entry name" value="Kinase-like_dom_sf"/>
</dbReference>
<dbReference type="AlphaFoldDB" id="A0A146KFZ3"/>
<evidence type="ECO:0000256" key="2">
    <source>
        <dbReference type="ARBA" id="ARBA00022679"/>
    </source>
</evidence>